<reference evidence="1 2" key="1">
    <citation type="submission" date="2023-02" db="EMBL/GenBank/DDBJ databases">
        <title>Encephalitozoon hellem ATCC 50451 complete genome.</title>
        <authorList>
            <person name="Mascarenhas dos Santos A.C."/>
            <person name="Julian A.T."/>
            <person name="Pombert J.-F."/>
        </authorList>
    </citation>
    <scope>NUCLEOTIDE SEQUENCE [LARGE SCALE GENOMIC DNA]</scope>
    <source>
        <strain evidence="1 2">ATCC 50451</strain>
    </source>
</reference>
<evidence type="ECO:0000313" key="1">
    <source>
        <dbReference type="EMBL" id="WEL39618.1"/>
    </source>
</evidence>
<dbReference type="Proteomes" id="UP001217963">
    <property type="component" value="Chromosome X"/>
</dbReference>
<gene>
    <name evidence="1" type="ORF">PFJ87_10g00660</name>
</gene>
<keyword evidence="2" id="KW-1185">Reference proteome</keyword>
<organism evidence="1 2">
    <name type="scientific">Encephalitozoon hellem</name>
    <name type="common">Microsporidian parasite</name>
    <dbReference type="NCBI Taxonomy" id="27973"/>
    <lineage>
        <taxon>Eukaryota</taxon>
        <taxon>Fungi</taxon>
        <taxon>Fungi incertae sedis</taxon>
        <taxon>Microsporidia</taxon>
        <taxon>Unikaryonidae</taxon>
        <taxon>Encephalitozoon</taxon>
    </lineage>
</organism>
<dbReference type="EMBL" id="CP119071">
    <property type="protein sequence ID" value="WEL39618.1"/>
    <property type="molecule type" value="Genomic_DNA"/>
</dbReference>
<protein>
    <submittedName>
        <fullName evidence="1">Exportin</fullName>
    </submittedName>
</protein>
<accession>A0ABY8CL17</accession>
<name>A0ABY8CL17_ENCHE</name>
<proteinExistence type="predicted"/>
<sequence length="1059" mass="124792">MSLKDQLLKLKKCRRAIHSGHKGRVRFGDTEDMDDEMILDLVPIQTPYTGARSLSFDRQRQTEEKEERFNRKFSKFLKELVRHGNTNDIEYLFDYLVRRYQCDTFNSKEMIFFLLPFTKYYEHVLHLSRISDFNYFSVQPTYSYQFIGNLCLREKYFFDFFVEYFEHFKYIREFCLNVLGYVISGMKNADKDFSMQFFEIISHLVRLEENDTAVKVFFDIRDHVEEVIDEFVELLEPHFSKEYLISRRPKNVEHKISIPREEAVLFRNMYDSEDDRRILGDSSRYKNYVIWLHREGLALKSFSEPEFEALKVLCGIEDKRIDGDISIYANLFKELRDRRGLIELLNYSFREDILALTPYMGDDDKAYLSQLSPRLWESVITENNYAMVLTNMPRRAIKEDLRKIMKVCLGYVKYEGSVFTEYLDENVLFALMEECLEDIPAKNIIDTARFMGIDLTSIIVEKGFYTNPIYLNHLSEEPRSLKVEMSRKIFEDIMKLPSKACIDALCRYVRQIDDRKLINDVLGCLIEKGFSNPSFYSALASHIEVLSEENCERILDLRGFSKENHCIVDRLYRYRESVAAECLAEKHYDALLFLCKGYGFSKVLGNRSDENIIDFIEVLSKQNLPLEEAEEFIRYSFSLIKFGGERIVKALFQDRYVPHLIKCSMLREWKTIKAMAIELIIEHNQHRQFCFDYFLDNYHDFKNDFDLLDLIARDGITIDYGKLLEVLKGSESYFKSSFSDILLRNLSFDSLRFVPVIVPSMIEHKKESVRILFKEHGNIMSPYVKDILLKFPEIEECMFEIDSRHLLIGSIKAYTDAPNDHHLDFMCRALDLSDTSLSLPILKRVAGFLDANVSRVKDKLFTKFFGTYLKACPEADESIRSLLKTLYESNRDVFFEVSKVSLPLCYKIFRPYADFMIGMVKEKDRNAITFITEYLHWDLEYCIPHRKLFEMLFGFYCNEPDILYAKCISSILRHNPKEIEDANDLILSKMKGDKAVMILELLQVLYQKVHHFKKCLVKSSPYFALVVDSTRKDISSAARKLLNIIERKHNKGGYQLLQL</sequence>
<evidence type="ECO:0000313" key="2">
    <source>
        <dbReference type="Proteomes" id="UP001217963"/>
    </source>
</evidence>